<comment type="subunit">
    <text evidence="1">Homodimer.</text>
</comment>
<proteinExistence type="predicted"/>
<comment type="caution">
    <text evidence="7">The sequence shown here is derived from an EMBL/GenBank/DDBJ whole genome shotgun (WGS) entry which is preliminary data.</text>
</comment>
<dbReference type="GO" id="GO:0006430">
    <property type="term" value="P:lysyl-tRNA aminoacylation"/>
    <property type="evidence" value="ECO:0007669"/>
    <property type="project" value="InterPro"/>
</dbReference>
<dbReference type="InterPro" id="IPR004525">
    <property type="entry name" value="EpmA"/>
</dbReference>
<dbReference type="GO" id="GO:0003746">
    <property type="term" value="F:translation elongation factor activity"/>
    <property type="evidence" value="ECO:0007669"/>
    <property type="project" value="UniProtKB-KW"/>
</dbReference>
<sequence>MTKSVPQDWRPTASRDALVARAKMLASIRQFFAERDVLEVDTPAMSQASVTDIHLQPFVTHLAAPGQPAQLPLFLSTSPEFHMKRLLCADVGAIYQLSKAFRNEELGRFHNSEFTMLEWYRPDFDHHQLMTEMSELMQLILACEDCDRISYQQAFMDCLGIDPLVASVTQLQQVAPDSCRDLAVRETDKDTLLQLLFSMVIEPQIGQHRPVFVFGFPASQAALAQLNTADPRVADRFELYFKGIELANGFRELQDAAEQRRRFEQDCAWRAANGLPQAPIDERFLAALDHGLPECSGVALGVDRLLMLKIGAGDISQVVAFPVDRA</sequence>
<evidence type="ECO:0000256" key="3">
    <source>
        <dbReference type="ARBA" id="ARBA00022741"/>
    </source>
</evidence>
<dbReference type="Gene3D" id="3.30.930.10">
    <property type="entry name" value="Bira Bifunctional Protein, Domain 2"/>
    <property type="match status" value="1"/>
</dbReference>
<dbReference type="InterPro" id="IPR045864">
    <property type="entry name" value="aa-tRNA-synth_II/BPL/LPL"/>
</dbReference>
<dbReference type="GO" id="GO:0005524">
    <property type="term" value="F:ATP binding"/>
    <property type="evidence" value="ECO:0007669"/>
    <property type="project" value="UniProtKB-KW"/>
</dbReference>
<gene>
    <name evidence="7" type="primary">epmA</name>
    <name evidence="7" type="ORF">IC617_00015</name>
</gene>
<dbReference type="Proteomes" id="UP000638014">
    <property type="component" value="Unassembled WGS sequence"/>
</dbReference>
<dbReference type="SUPFAM" id="SSF55681">
    <property type="entry name" value="Class II aaRS and biotin synthetases"/>
    <property type="match status" value="1"/>
</dbReference>
<dbReference type="FunFam" id="3.30.930.10:FF:000017">
    <property type="entry name" value="Elongation factor P--(R)-beta-lysine ligase"/>
    <property type="match status" value="1"/>
</dbReference>
<evidence type="ECO:0000256" key="1">
    <source>
        <dbReference type="ARBA" id="ARBA00011738"/>
    </source>
</evidence>
<keyword evidence="7" id="KW-0648">Protein biosynthesis</keyword>
<dbReference type="PANTHER" id="PTHR42918:SF6">
    <property type="entry name" value="ELONGATION FACTOR P--(R)-BETA-LYSINE LIGASE"/>
    <property type="match status" value="1"/>
</dbReference>
<dbReference type="GO" id="GO:0000049">
    <property type="term" value="F:tRNA binding"/>
    <property type="evidence" value="ECO:0007669"/>
    <property type="project" value="TreeGrafter"/>
</dbReference>
<dbReference type="EMBL" id="JACXAF010000001">
    <property type="protein sequence ID" value="MBD1387799.1"/>
    <property type="molecule type" value="Genomic_DNA"/>
</dbReference>
<dbReference type="InterPro" id="IPR006195">
    <property type="entry name" value="aa-tRNA-synth_II"/>
</dbReference>
<organism evidence="7 8">
    <name type="scientific">Neiella litorisoli</name>
    <dbReference type="NCBI Taxonomy" id="2771431"/>
    <lineage>
        <taxon>Bacteria</taxon>
        <taxon>Pseudomonadati</taxon>
        <taxon>Pseudomonadota</taxon>
        <taxon>Gammaproteobacteria</taxon>
        <taxon>Alteromonadales</taxon>
        <taxon>Echinimonadaceae</taxon>
        <taxon>Neiella</taxon>
    </lineage>
</organism>
<evidence type="ECO:0000259" key="6">
    <source>
        <dbReference type="PROSITE" id="PS50862"/>
    </source>
</evidence>
<evidence type="ECO:0000256" key="4">
    <source>
        <dbReference type="ARBA" id="ARBA00022840"/>
    </source>
</evidence>
<comment type="catalytic activity">
    <reaction evidence="5">
        <text>D-beta-lysine + L-lysyl-[protein] + ATP = N(6)-((3R)-3,6-diaminohexanoyl)-L-lysyl-[protein] + AMP + diphosphate + H(+)</text>
        <dbReference type="Rhea" id="RHEA:83435"/>
        <dbReference type="Rhea" id="RHEA-COMP:9752"/>
        <dbReference type="Rhea" id="RHEA-COMP:20131"/>
        <dbReference type="ChEBI" id="CHEBI:15378"/>
        <dbReference type="ChEBI" id="CHEBI:29969"/>
        <dbReference type="ChEBI" id="CHEBI:30616"/>
        <dbReference type="ChEBI" id="CHEBI:33019"/>
        <dbReference type="ChEBI" id="CHEBI:84138"/>
        <dbReference type="ChEBI" id="CHEBI:156053"/>
        <dbReference type="ChEBI" id="CHEBI:456215"/>
    </reaction>
    <physiologicalReaction direction="left-to-right" evidence="5">
        <dbReference type="Rhea" id="RHEA:83436"/>
    </physiologicalReaction>
</comment>
<name>A0A8J6QN62_9GAMM</name>
<reference evidence="7" key="1">
    <citation type="submission" date="2020-09" db="EMBL/GenBank/DDBJ databases">
        <title>A novel bacterium of genus Neiella, isolated from South China Sea.</title>
        <authorList>
            <person name="Huang H."/>
            <person name="Mo K."/>
            <person name="Hu Y."/>
        </authorList>
    </citation>
    <scope>NUCLEOTIDE SEQUENCE</scope>
    <source>
        <strain evidence="7">HB171785</strain>
    </source>
</reference>
<dbReference type="NCBIfam" id="TIGR00462">
    <property type="entry name" value="genX"/>
    <property type="match status" value="1"/>
</dbReference>
<feature type="domain" description="Aminoacyl-transfer RNA synthetases class-II family profile" evidence="6">
    <location>
        <begin position="21"/>
        <end position="322"/>
    </location>
</feature>
<accession>A0A8J6QN62</accession>
<dbReference type="EC" id="6.3.1.-" evidence="7"/>
<keyword evidence="8" id="KW-1185">Reference proteome</keyword>
<evidence type="ECO:0000313" key="7">
    <source>
        <dbReference type="EMBL" id="MBD1387799.1"/>
    </source>
</evidence>
<dbReference type="NCBIfam" id="NF006828">
    <property type="entry name" value="PRK09350.1"/>
    <property type="match status" value="1"/>
</dbReference>
<dbReference type="AlphaFoldDB" id="A0A8J6QN62"/>
<dbReference type="RefSeq" id="WP_191142940.1">
    <property type="nucleotide sequence ID" value="NZ_JACXAF010000001.1"/>
</dbReference>
<dbReference type="PANTHER" id="PTHR42918">
    <property type="entry name" value="LYSYL-TRNA SYNTHETASE"/>
    <property type="match status" value="1"/>
</dbReference>
<dbReference type="GO" id="GO:0005829">
    <property type="term" value="C:cytosol"/>
    <property type="evidence" value="ECO:0007669"/>
    <property type="project" value="TreeGrafter"/>
</dbReference>
<protein>
    <submittedName>
        <fullName evidence="7">Elongation factor P--(R)-beta-lysine ligase</fullName>
        <ecNumber evidence="7">6.3.1.-</ecNumber>
    </submittedName>
</protein>
<keyword evidence="2 7" id="KW-0436">Ligase</keyword>
<keyword evidence="3" id="KW-0547">Nucleotide-binding</keyword>
<keyword evidence="4" id="KW-0067">ATP-binding</keyword>
<keyword evidence="7" id="KW-0251">Elongation factor</keyword>
<evidence type="ECO:0000256" key="2">
    <source>
        <dbReference type="ARBA" id="ARBA00022598"/>
    </source>
</evidence>
<dbReference type="InterPro" id="IPR004364">
    <property type="entry name" value="Aa-tRNA-synt_II"/>
</dbReference>
<dbReference type="Pfam" id="PF00152">
    <property type="entry name" value="tRNA-synt_2"/>
    <property type="match status" value="1"/>
</dbReference>
<dbReference type="GO" id="GO:0004824">
    <property type="term" value="F:lysine-tRNA ligase activity"/>
    <property type="evidence" value="ECO:0007669"/>
    <property type="project" value="InterPro"/>
</dbReference>
<evidence type="ECO:0000256" key="5">
    <source>
        <dbReference type="ARBA" id="ARBA00052794"/>
    </source>
</evidence>
<dbReference type="PROSITE" id="PS50862">
    <property type="entry name" value="AA_TRNA_LIGASE_II"/>
    <property type="match status" value="1"/>
</dbReference>
<evidence type="ECO:0000313" key="8">
    <source>
        <dbReference type="Proteomes" id="UP000638014"/>
    </source>
</evidence>